<gene>
    <name evidence="6" type="ORF">CRP01_19370</name>
</gene>
<evidence type="ECO:0000313" key="6">
    <source>
        <dbReference type="EMBL" id="PHN04679.1"/>
    </source>
</evidence>
<evidence type="ECO:0000313" key="7">
    <source>
        <dbReference type="Proteomes" id="UP000223913"/>
    </source>
</evidence>
<protein>
    <recommendedName>
        <fullName evidence="4 5">Tyrosinase copper-binding domain-containing protein</fullName>
    </recommendedName>
</protein>
<evidence type="ECO:0000259" key="4">
    <source>
        <dbReference type="PROSITE" id="PS00497"/>
    </source>
</evidence>
<reference evidence="6 7" key="1">
    <citation type="submission" date="2017-10" db="EMBL/GenBank/DDBJ databases">
        <title>The draft genome sequence of Lewinella nigricans NBRC 102662.</title>
        <authorList>
            <person name="Wang K."/>
        </authorList>
    </citation>
    <scope>NUCLEOTIDE SEQUENCE [LARGE SCALE GENOMIC DNA]</scope>
    <source>
        <strain evidence="6 7">NBRC 102662</strain>
    </source>
</reference>
<sequence>MHLLPNSLPGRLCAILLVTVFFTACNSKDDIELPDNNIRIRKNAKDLSSQEMADYVDAILTLKATPSPYSDTLSYYDQFVRWHQMAVEKKLCTTFGVAHANPAFPAWHRKLLILYEDALREVSGLDVALPYWDWTDQASTDAVFSPQLMGGNGDPNEEYAVMDGPFRKDNWTVNLFTIRTNYIGLNPHPWLVRNFGATLPGPDYPGYPVSLPTIADINGCLDIETYDVEPWGCGDGRQQESFRFCLEGFLQLTCDGAQAMHNIGHDWVAGFFEVPVDTVKMLPVQAVNSFCDSIMTGTVPNNIRVGSMEPLDVSPNDPAFFMHHCNVDRIWYEWQQIPGNERKYEPVSGAPNGYNLTDEMYPFDLPQFQNRGSMNRHGLTPESMLSTTDLGYDYEL</sequence>
<dbReference type="PANTHER" id="PTHR11474">
    <property type="entry name" value="TYROSINASE FAMILY MEMBER"/>
    <property type="match status" value="1"/>
</dbReference>
<keyword evidence="2" id="KW-0479">Metal-binding</keyword>
<accession>A0A2D0N956</accession>
<feature type="domain" description="Tyrosinase copper-binding" evidence="5">
    <location>
        <begin position="317"/>
        <end position="328"/>
    </location>
</feature>
<dbReference type="PANTHER" id="PTHR11474:SF126">
    <property type="entry name" value="TYROSINASE-LIKE PROTEIN TYR-1-RELATED"/>
    <property type="match status" value="1"/>
</dbReference>
<dbReference type="AlphaFoldDB" id="A0A2D0N956"/>
<dbReference type="OrthoDB" id="2874181at2"/>
<dbReference type="InterPro" id="IPR008922">
    <property type="entry name" value="Di-copper_centre_dom_sf"/>
</dbReference>
<name>A0A2D0N956_FLAN2</name>
<dbReference type="SUPFAM" id="SSF48056">
    <property type="entry name" value="Di-copper centre-containing domain"/>
    <property type="match status" value="1"/>
</dbReference>
<dbReference type="EMBL" id="PDUD01000024">
    <property type="protein sequence ID" value="PHN04679.1"/>
    <property type="molecule type" value="Genomic_DNA"/>
</dbReference>
<dbReference type="PROSITE" id="PS00498">
    <property type="entry name" value="TYROSINASE_2"/>
    <property type="match status" value="1"/>
</dbReference>
<dbReference type="RefSeq" id="WP_099151738.1">
    <property type="nucleotide sequence ID" value="NZ_PDUD01000024.1"/>
</dbReference>
<keyword evidence="3" id="KW-0186">Copper</keyword>
<dbReference type="PROSITE" id="PS00497">
    <property type="entry name" value="TYROSINASE_1"/>
    <property type="match status" value="1"/>
</dbReference>
<evidence type="ECO:0000256" key="1">
    <source>
        <dbReference type="ARBA" id="ARBA00009928"/>
    </source>
</evidence>
<dbReference type="Pfam" id="PF00264">
    <property type="entry name" value="Tyrosinase"/>
    <property type="match status" value="1"/>
</dbReference>
<dbReference type="InterPro" id="IPR002227">
    <property type="entry name" value="Tyrosinase_Cu-bd"/>
</dbReference>
<dbReference type="PRINTS" id="PR00092">
    <property type="entry name" value="TYROSINASE"/>
</dbReference>
<organism evidence="6 7">
    <name type="scientific">Flavilitoribacter nigricans (strain ATCC 23147 / DSM 23189 / NBRC 102662 / NCIMB 1420 / SS-2)</name>
    <name type="common">Lewinella nigricans</name>
    <dbReference type="NCBI Taxonomy" id="1122177"/>
    <lineage>
        <taxon>Bacteria</taxon>
        <taxon>Pseudomonadati</taxon>
        <taxon>Bacteroidota</taxon>
        <taxon>Saprospiria</taxon>
        <taxon>Saprospirales</taxon>
        <taxon>Lewinellaceae</taxon>
        <taxon>Flavilitoribacter</taxon>
    </lineage>
</organism>
<dbReference type="InterPro" id="IPR050316">
    <property type="entry name" value="Tyrosinase/Hemocyanin"/>
</dbReference>
<evidence type="ECO:0000256" key="2">
    <source>
        <dbReference type="ARBA" id="ARBA00022723"/>
    </source>
</evidence>
<keyword evidence="7" id="KW-1185">Reference proteome</keyword>
<dbReference type="Proteomes" id="UP000223913">
    <property type="component" value="Unassembled WGS sequence"/>
</dbReference>
<evidence type="ECO:0000259" key="5">
    <source>
        <dbReference type="PROSITE" id="PS00498"/>
    </source>
</evidence>
<dbReference type="Gene3D" id="1.10.1280.10">
    <property type="entry name" value="Di-copper center containing domain from catechol oxidase"/>
    <property type="match status" value="1"/>
</dbReference>
<proteinExistence type="inferred from homology"/>
<comment type="similarity">
    <text evidence="1">Belongs to the tyrosinase family.</text>
</comment>
<dbReference type="GO" id="GO:0016491">
    <property type="term" value="F:oxidoreductase activity"/>
    <property type="evidence" value="ECO:0007669"/>
    <property type="project" value="InterPro"/>
</dbReference>
<comment type="caution">
    <text evidence="6">The sequence shown here is derived from an EMBL/GenBank/DDBJ whole genome shotgun (WGS) entry which is preliminary data.</text>
</comment>
<feature type="domain" description="Tyrosinase copper-binding" evidence="4">
    <location>
        <begin position="99"/>
        <end position="116"/>
    </location>
</feature>
<dbReference type="GO" id="GO:0046872">
    <property type="term" value="F:metal ion binding"/>
    <property type="evidence" value="ECO:0007669"/>
    <property type="project" value="UniProtKB-KW"/>
</dbReference>
<evidence type="ECO:0000256" key="3">
    <source>
        <dbReference type="ARBA" id="ARBA00023008"/>
    </source>
</evidence>